<protein>
    <submittedName>
        <fullName evidence="1">Uncharacterized protein</fullName>
    </submittedName>
</protein>
<dbReference type="EnsemblBacteria" id="CAD72561">
    <property type="protein sequence ID" value="CAD72561"/>
    <property type="gene ID" value="RB2335"/>
</dbReference>
<reference evidence="1 2" key="1">
    <citation type="journal article" date="2003" name="Proc. Natl. Acad. Sci. U.S.A.">
        <title>Complete genome sequence of the marine planctomycete Pirellula sp. strain 1.</title>
        <authorList>
            <person name="Gloeckner F.O."/>
            <person name="Kube M."/>
            <person name="Bauer M."/>
            <person name="Teeling H."/>
            <person name="Lombardot T."/>
            <person name="Ludwig W."/>
            <person name="Gade D."/>
            <person name="Beck A."/>
            <person name="Borzym K."/>
            <person name="Heitmann K."/>
            <person name="Rabus R."/>
            <person name="Schlesner H."/>
            <person name="Amann R."/>
            <person name="Reinhardt R."/>
        </authorList>
    </citation>
    <scope>NUCLEOTIDE SEQUENCE [LARGE SCALE GENOMIC DNA]</scope>
    <source>
        <strain evidence="2">DSM 10527 / NCIMB 13988 / SH1</strain>
    </source>
</reference>
<sequence>MRVAARLTAPGILNRELQLRLNVRISPRDSNGIGVANVTSTRMRFLTG</sequence>
<proteinExistence type="predicted"/>
<organism evidence="1 2">
    <name type="scientific">Rhodopirellula baltica (strain DSM 10527 / NCIMB 13988 / SH1)</name>
    <dbReference type="NCBI Taxonomy" id="243090"/>
    <lineage>
        <taxon>Bacteria</taxon>
        <taxon>Pseudomonadati</taxon>
        <taxon>Planctomycetota</taxon>
        <taxon>Planctomycetia</taxon>
        <taxon>Pirellulales</taxon>
        <taxon>Pirellulaceae</taxon>
        <taxon>Rhodopirellula</taxon>
    </lineage>
</organism>
<name>Q7UW10_RHOBA</name>
<accession>Q7UW10</accession>
<dbReference type="Proteomes" id="UP000001025">
    <property type="component" value="Chromosome"/>
</dbReference>
<dbReference type="KEGG" id="rba:RB2335"/>
<dbReference type="EMBL" id="BX294136">
    <property type="protein sequence ID" value="CAD72561.1"/>
    <property type="molecule type" value="Genomic_DNA"/>
</dbReference>
<dbReference type="AlphaFoldDB" id="Q7UW10"/>
<dbReference type="InParanoid" id="Q7UW10"/>
<dbReference type="HOGENOM" id="CLU_3157131_0_0_0"/>
<evidence type="ECO:0000313" key="1">
    <source>
        <dbReference type="EMBL" id="CAD72561.1"/>
    </source>
</evidence>
<evidence type="ECO:0000313" key="2">
    <source>
        <dbReference type="Proteomes" id="UP000001025"/>
    </source>
</evidence>
<dbReference type="STRING" id="243090.RB2335"/>
<gene>
    <name evidence="1" type="ordered locus">RB2335</name>
</gene>
<keyword evidence="2" id="KW-1185">Reference proteome</keyword>